<proteinExistence type="predicted"/>
<name>A0ACC1R3E2_9HYPO</name>
<evidence type="ECO:0000313" key="1">
    <source>
        <dbReference type="EMBL" id="KAJ3497239.1"/>
    </source>
</evidence>
<comment type="caution">
    <text evidence="1">The sequence shown here is derived from an EMBL/GenBank/DDBJ whole genome shotgun (WGS) entry which is preliminary data.</text>
</comment>
<gene>
    <name evidence="1" type="ORF">NLG97_g2056</name>
</gene>
<dbReference type="Proteomes" id="UP001148737">
    <property type="component" value="Unassembled WGS sequence"/>
</dbReference>
<dbReference type="EMBL" id="JANAKD010000126">
    <property type="protein sequence ID" value="KAJ3497239.1"/>
    <property type="molecule type" value="Genomic_DNA"/>
</dbReference>
<keyword evidence="2" id="KW-1185">Reference proteome</keyword>
<sequence>MEQQIGVSERSFWTWAHHADLSFVDEARPICERCRNGFHTCLGYDEARIFVNSGPGIDKRKSPASTSSGSSPAAPKPQKSPVYPIRSSPESTISLYAPTNTAVCSDTYAMQDFSAFNLMPDLRIPPTMKLDGFRDGIVISHLLLKFQAIVEGNTPGATDAPTFAGIFLAGDRESTAYISGLSVAEALFGRMHCDEELIQHSGILYGRSLKRLQSDLLNMEKEEVRARSYMNLWSSTFLGMYEMMTASTRRVGWSTLAAYLLCPSSIHRRETNMLQATAGIATKKRTFLEETKWKTVPWQKLDPLPKPVTIMLQDIFCDIPGYMEDAIRLTVPLCGDGAKRTQDLSALQTKIINAYLEVEFLRWSWEEEYPNVCWAVPVTPDLKDATGESNRLPFATVLHFSSFDRAIDAIYFNVVRLLLYELAGDVAMLTDFFLQAASLNTTPGPFSNAMLPPGQGGPVDFALEICRTVQYLVQGETDSLGSLSLMFPLRVASHHLQDQPDVVQWLHWVLSKLTAKKGFKLGEHVLKMTTMK</sequence>
<protein>
    <submittedName>
        <fullName evidence="1">Uncharacterized protein</fullName>
    </submittedName>
</protein>
<evidence type="ECO:0000313" key="2">
    <source>
        <dbReference type="Proteomes" id="UP001148737"/>
    </source>
</evidence>
<accession>A0ACC1R3E2</accession>
<reference evidence="1" key="1">
    <citation type="submission" date="2022-07" db="EMBL/GenBank/DDBJ databases">
        <title>Genome Sequence of Lecanicillium saksenae.</title>
        <authorList>
            <person name="Buettner E."/>
        </authorList>
    </citation>
    <scope>NUCLEOTIDE SEQUENCE</scope>
    <source>
        <strain evidence="1">VT-O1</strain>
    </source>
</reference>
<organism evidence="1 2">
    <name type="scientific">Lecanicillium saksenae</name>
    <dbReference type="NCBI Taxonomy" id="468837"/>
    <lineage>
        <taxon>Eukaryota</taxon>
        <taxon>Fungi</taxon>
        <taxon>Dikarya</taxon>
        <taxon>Ascomycota</taxon>
        <taxon>Pezizomycotina</taxon>
        <taxon>Sordariomycetes</taxon>
        <taxon>Hypocreomycetidae</taxon>
        <taxon>Hypocreales</taxon>
        <taxon>Cordycipitaceae</taxon>
        <taxon>Lecanicillium</taxon>
    </lineage>
</organism>